<organism evidence="2">
    <name type="scientific">Picocystis salinarum</name>
    <dbReference type="NCBI Taxonomy" id="88271"/>
    <lineage>
        <taxon>Eukaryota</taxon>
        <taxon>Viridiplantae</taxon>
        <taxon>Chlorophyta</taxon>
        <taxon>Picocystophyceae</taxon>
        <taxon>Picocystales</taxon>
        <taxon>Picocystaceae</taxon>
        <taxon>Picocystis</taxon>
    </lineage>
</organism>
<feature type="compositionally biased region" description="Basic and acidic residues" evidence="1">
    <location>
        <begin position="173"/>
        <end position="187"/>
    </location>
</feature>
<evidence type="ECO:0000313" key="2">
    <source>
        <dbReference type="EMBL" id="CAE0613210.1"/>
    </source>
</evidence>
<feature type="compositionally biased region" description="Low complexity" evidence="1">
    <location>
        <begin position="195"/>
        <end position="204"/>
    </location>
</feature>
<dbReference type="EMBL" id="HBIS01008331">
    <property type="protein sequence ID" value="CAE0613210.1"/>
    <property type="molecule type" value="Transcribed_RNA"/>
</dbReference>
<evidence type="ECO:0000256" key="1">
    <source>
        <dbReference type="SAM" id="MobiDB-lite"/>
    </source>
</evidence>
<name>A0A7S3UGM2_9CHLO</name>
<accession>A0A7S3UGM2</accession>
<feature type="compositionally biased region" description="Basic and acidic residues" evidence="1">
    <location>
        <begin position="213"/>
        <end position="224"/>
    </location>
</feature>
<feature type="region of interest" description="Disordered" evidence="1">
    <location>
        <begin position="173"/>
        <end position="226"/>
    </location>
</feature>
<dbReference type="AlphaFoldDB" id="A0A7S3UGM2"/>
<reference evidence="2" key="1">
    <citation type="submission" date="2021-01" db="EMBL/GenBank/DDBJ databases">
        <authorList>
            <person name="Corre E."/>
            <person name="Pelletier E."/>
            <person name="Niang G."/>
            <person name="Scheremetjew M."/>
            <person name="Finn R."/>
            <person name="Kale V."/>
            <person name="Holt S."/>
            <person name="Cochrane G."/>
            <person name="Meng A."/>
            <person name="Brown T."/>
            <person name="Cohen L."/>
        </authorList>
    </citation>
    <scope>NUCLEOTIDE SEQUENCE</scope>
    <source>
        <strain evidence="2">CCMP1897</strain>
    </source>
</reference>
<proteinExistence type="predicted"/>
<gene>
    <name evidence="2" type="ORF">PSAL00342_LOCUS7109</name>
</gene>
<feature type="region of interest" description="Disordered" evidence="1">
    <location>
        <begin position="115"/>
        <end position="136"/>
    </location>
</feature>
<protein>
    <submittedName>
        <fullName evidence="2">Uncharacterized protein</fullName>
    </submittedName>
</protein>
<sequence>MAPPWCTLLRASRPSVGRRVQLPSSGQECLELAWRSLFDAMGDAPTLRMWLAPGLELDERYYEALRDSDAPPDALHFTWCDEEYLQGPHGTTYVAQQKDEARAKSQADVVEDVKVQEEEEDVDVGGAHVQQERDEETKRMVQAQIYEGRDLQARLLDMEEALATTCDRLRRVQDDRRKKRREKETKRHVVPNPKQPAAQHPEAQQPDEEVREEEQTWGKEEMAHARRVRQIVQHGLKVPQ</sequence>